<feature type="region of interest" description="Disordered" evidence="1">
    <location>
        <begin position="1"/>
        <end position="119"/>
    </location>
</feature>
<dbReference type="Proteomes" id="UP000196778">
    <property type="component" value="Unassembled WGS sequence"/>
</dbReference>
<proteinExistence type="predicted"/>
<organism evidence="2 3">
    <name type="scientific">Mycetocola reblochoni REB411</name>
    <dbReference type="NCBI Taxonomy" id="1255698"/>
    <lineage>
        <taxon>Bacteria</taxon>
        <taxon>Bacillati</taxon>
        <taxon>Actinomycetota</taxon>
        <taxon>Actinomycetes</taxon>
        <taxon>Micrococcales</taxon>
        <taxon>Microbacteriaceae</taxon>
        <taxon>Mycetocola</taxon>
    </lineage>
</organism>
<feature type="compositionally biased region" description="Low complexity" evidence="1">
    <location>
        <begin position="8"/>
        <end position="23"/>
    </location>
</feature>
<dbReference type="AlphaFoldDB" id="A0A1R4IRL9"/>
<evidence type="ECO:0000313" key="2">
    <source>
        <dbReference type="EMBL" id="SJN21923.1"/>
    </source>
</evidence>
<feature type="compositionally biased region" description="Basic and acidic residues" evidence="1">
    <location>
        <begin position="106"/>
        <end position="119"/>
    </location>
</feature>
<gene>
    <name evidence="2" type="ORF">FM119_02945</name>
</gene>
<name>A0A1R4IRL9_9MICO</name>
<reference evidence="3" key="1">
    <citation type="submission" date="2017-02" db="EMBL/GenBank/DDBJ databases">
        <authorList>
            <person name="Dridi B."/>
        </authorList>
    </citation>
    <scope>NUCLEOTIDE SEQUENCE [LARGE SCALE GENOMIC DNA]</scope>
    <source>
        <strain evidence="3">EB411</strain>
    </source>
</reference>
<keyword evidence="3" id="KW-1185">Reference proteome</keyword>
<evidence type="ECO:0000256" key="1">
    <source>
        <dbReference type="SAM" id="MobiDB-lite"/>
    </source>
</evidence>
<protein>
    <submittedName>
        <fullName evidence="2">Uncharacterized protein</fullName>
    </submittedName>
</protein>
<accession>A0A1R4IRL9</accession>
<dbReference type="EMBL" id="FUKR01000018">
    <property type="protein sequence ID" value="SJN21923.1"/>
    <property type="molecule type" value="Genomic_DNA"/>
</dbReference>
<evidence type="ECO:0000313" key="3">
    <source>
        <dbReference type="Proteomes" id="UP000196778"/>
    </source>
</evidence>
<sequence length="119" mass="11998">MDGERSGTDAGSGADDGTNTAAGSGSGAGTDAGGGNDVTPSSASAADSSVDTGTVAEDVGTAPGTRQRVTRLGSRRARLEPAPGSDPSPEVARRRDAARRTTSSPEDERYLRDLPPHWS</sequence>
<feature type="compositionally biased region" description="Gly residues" evidence="1">
    <location>
        <begin position="24"/>
        <end position="36"/>
    </location>
</feature>